<accession>A0A0G4B5R5</accession>
<name>A0A0G4B5R5_9BACT</name>
<evidence type="ECO:0000256" key="1">
    <source>
        <dbReference type="SAM" id="Phobius"/>
    </source>
</evidence>
<dbReference type="InterPro" id="IPR043129">
    <property type="entry name" value="ATPase_NBD"/>
</dbReference>
<dbReference type="SUPFAM" id="SSF53067">
    <property type="entry name" value="Actin-like ATPase domain"/>
    <property type="match status" value="1"/>
</dbReference>
<keyword evidence="1" id="KW-0472">Membrane</keyword>
<sequence length="461" mass="50040">MQISGLQISGTRVSLLTLKKQGDALHVLSFATLELKDGIIENGILKNPRELTTALIALKKMGKPKKIGSNYVVVGLPEELVYLTVKPFPSIEEDDIRDALELNLREFMPGDSEKIFWGFQSIKTKENAEVLLASVNHEALTAYLSVFANAKLTPVAVEPSSLASARAFKEISPSLLVDIDKKNVLVAAFSDKIVRYSNGFPFDGENLALTIKKIIGFYKSKRELESVDIIISGRVSADEISKLNKYTGENVLAAKEKLIFKNGEVSSPVVLGLAMRGLLEQKDDENLSLLPLGTAEGYEEKKALYSVGAIANLTTVVSILFIAIFIGFIVLLNYLSYSSDQQLSTLSSQKIDPQTTEAQKKLAALEPKVSYIKTISKGVSPIGDKIQGVTSAAPDGINLKSVTMAKDTSTIQAVGTAQDRDTLGVFKDGLIENKLFSKVDLISTSVTDTSVDFTINIAIKK</sequence>
<reference evidence="2 3" key="1">
    <citation type="journal article" date="2015" name="Nature">
        <title>rRNA introns, odd ribosomes, and small enigmatic genomes across a large radiation of phyla.</title>
        <authorList>
            <person name="Brown C.T."/>
            <person name="Hug L.A."/>
            <person name="Thomas B.C."/>
            <person name="Sharon I."/>
            <person name="Castelle C.J."/>
            <person name="Singh A."/>
            <person name="Wilkins M.J."/>
            <person name="Williams K.H."/>
            <person name="Banfield J.F."/>
        </authorList>
    </citation>
    <scope>NUCLEOTIDE SEQUENCE [LARGE SCALE GENOMIC DNA]</scope>
</reference>
<evidence type="ECO:0000313" key="2">
    <source>
        <dbReference type="EMBL" id="AKM82347.1"/>
    </source>
</evidence>
<keyword evidence="1" id="KW-1133">Transmembrane helix</keyword>
<dbReference type="PANTHER" id="PTHR32432:SF3">
    <property type="entry name" value="ETHANOLAMINE UTILIZATION PROTEIN EUTJ"/>
    <property type="match status" value="1"/>
</dbReference>
<dbReference type="AlphaFoldDB" id="A0A0G4B5R5"/>
<dbReference type="KEGG" id="bbgw:UT28_C0001G0542"/>
<dbReference type="PANTHER" id="PTHR32432">
    <property type="entry name" value="CELL DIVISION PROTEIN FTSA-RELATED"/>
    <property type="match status" value="1"/>
</dbReference>
<evidence type="ECO:0008006" key="4">
    <source>
        <dbReference type="Google" id="ProtNLM"/>
    </source>
</evidence>
<dbReference type="Gene3D" id="3.30.420.40">
    <property type="match status" value="2"/>
</dbReference>
<dbReference type="Pfam" id="PF11104">
    <property type="entry name" value="PilM_2"/>
    <property type="match status" value="1"/>
</dbReference>
<protein>
    <recommendedName>
        <fullName evidence="4">Type IV pilus assembly protein PilM</fullName>
    </recommendedName>
</protein>
<dbReference type="Proteomes" id="UP000035648">
    <property type="component" value="Chromosome"/>
</dbReference>
<feature type="transmembrane region" description="Helical" evidence="1">
    <location>
        <begin position="309"/>
        <end position="335"/>
    </location>
</feature>
<organism evidence="2 3">
    <name type="scientific">Berkelbacteria bacterium GW2011_GWE1_39_12</name>
    <dbReference type="NCBI Taxonomy" id="1618337"/>
    <lineage>
        <taxon>Bacteria</taxon>
        <taxon>Candidatus Berkelbacteria</taxon>
    </lineage>
</organism>
<dbReference type="Gene3D" id="3.30.1490.300">
    <property type="match status" value="1"/>
</dbReference>
<gene>
    <name evidence="2" type="ORF">UT28_C0001G0542</name>
</gene>
<dbReference type="EMBL" id="CP011213">
    <property type="protein sequence ID" value="AKM82347.1"/>
    <property type="molecule type" value="Genomic_DNA"/>
</dbReference>
<dbReference type="InterPro" id="IPR050696">
    <property type="entry name" value="FtsA/MreB"/>
</dbReference>
<keyword evidence="1" id="KW-0812">Transmembrane</keyword>
<dbReference type="InterPro" id="IPR005883">
    <property type="entry name" value="PilM"/>
</dbReference>
<proteinExistence type="predicted"/>
<evidence type="ECO:0000313" key="3">
    <source>
        <dbReference type="Proteomes" id="UP000035648"/>
    </source>
</evidence>
<dbReference type="STRING" id="1618337.UT28_C0001G0542"/>